<protein>
    <recommendedName>
        <fullName evidence="3">WSC domain-containing protein</fullName>
    </recommendedName>
</protein>
<accession>A0ABP0FGE6</accession>
<evidence type="ECO:0000313" key="5">
    <source>
        <dbReference type="Proteomes" id="UP001642483"/>
    </source>
</evidence>
<comment type="caution">
    <text evidence="4">The sequence shown here is derived from an EMBL/GenBank/DDBJ whole genome shotgun (WGS) entry which is preliminary data.</text>
</comment>
<dbReference type="Pfam" id="PF00685">
    <property type="entry name" value="Sulfotransfer_1"/>
    <property type="match status" value="1"/>
</dbReference>
<dbReference type="Pfam" id="PF01822">
    <property type="entry name" value="WSC"/>
    <property type="match status" value="1"/>
</dbReference>
<evidence type="ECO:0000259" key="3">
    <source>
        <dbReference type="PROSITE" id="PS51212"/>
    </source>
</evidence>
<name>A0ABP0FGE6_CLALP</name>
<dbReference type="InterPro" id="IPR000863">
    <property type="entry name" value="Sulfotransferase_dom"/>
</dbReference>
<evidence type="ECO:0000256" key="1">
    <source>
        <dbReference type="ARBA" id="ARBA00010236"/>
    </source>
</evidence>
<dbReference type="EMBL" id="CAWYQH010000057">
    <property type="protein sequence ID" value="CAK8678758.1"/>
    <property type="molecule type" value="Genomic_DNA"/>
</dbReference>
<comment type="similarity">
    <text evidence="1">Belongs to the WSCD family.</text>
</comment>
<dbReference type="InterPro" id="IPR027417">
    <property type="entry name" value="P-loop_NTPase"/>
</dbReference>
<evidence type="ECO:0000313" key="4">
    <source>
        <dbReference type="EMBL" id="CAK8678758.1"/>
    </source>
</evidence>
<keyword evidence="2" id="KW-0677">Repeat</keyword>
<dbReference type="InterPro" id="IPR002889">
    <property type="entry name" value="WSC_carb-bd"/>
</dbReference>
<dbReference type="SMART" id="SM00321">
    <property type="entry name" value="WSC"/>
    <property type="match status" value="1"/>
</dbReference>
<gene>
    <name evidence="4" type="ORF">CVLEPA_LOCUS9044</name>
</gene>
<dbReference type="PANTHER" id="PTHR45964:SF9">
    <property type="entry name" value="SULFOTRANSFERASE"/>
    <property type="match status" value="1"/>
</dbReference>
<dbReference type="Gene3D" id="3.40.50.300">
    <property type="entry name" value="P-loop containing nucleotide triphosphate hydrolases"/>
    <property type="match status" value="1"/>
</dbReference>
<dbReference type="PANTHER" id="PTHR45964">
    <property type="entry name" value="WSCD FAMILY MEMBER CG9164"/>
    <property type="match status" value="1"/>
</dbReference>
<dbReference type="PROSITE" id="PS51212">
    <property type="entry name" value="WSC"/>
    <property type="match status" value="1"/>
</dbReference>
<dbReference type="Proteomes" id="UP001642483">
    <property type="component" value="Unassembled WGS sequence"/>
</dbReference>
<proteinExistence type="inferred from homology"/>
<feature type="domain" description="WSC" evidence="3">
    <location>
        <begin position="59"/>
        <end position="153"/>
    </location>
</feature>
<sequence>MLARMRVLKKYWPKAVIAILVVQLMLWKTSVRRILSKTLPSNAHATSRSFFEPVQMLCNAKYLACLCHHQEEGTFSKEYISKGPHLTRESCFVECSERKFQFAAITSNECICGDHFERYQSIKTSNTCPRKTIQYPDDECTGEDISSEVYILLSPCEKKNIVQETFYHHVGNFVEPPNLDKIFHLQRKDLSSAECYLFCKRQEMPLAVTLPQRVCYCGYQTKRFNLKNLLQDDKGSLSVWRTEVPDNRCSTRNFLAKNAIQDVYVVSFPGSGNTWTRYLLESATGIFTGSIYWDMPLSLAGFLGENDDHIKRRYIAIKSHRILQSKEKTIVIIRNPFEALMSEYRRKAFHSHTILGDTSVFNHSDWERFCRSSTTRWLVNNKGYIEQGDPLLVIFYDDLKADPIKEVKKMVKFIGYQVKDFNKRLECLENDLTGPSKRPSSKQNLFPFSEEQVMKLNSNIKELRKFFQERDPSFPSLPAYEHE</sequence>
<dbReference type="InterPro" id="IPR051589">
    <property type="entry name" value="Sialate-O-sulfotransferase"/>
</dbReference>
<keyword evidence="5" id="KW-1185">Reference proteome</keyword>
<reference evidence="4 5" key="1">
    <citation type="submission" date="2024-02" db="EMBL/GenBank/DDBJ databases">
        <authorList>
            <person name="Daric V."/>
            <person name="Darras S."/>
        </authorList>
    </citation>
    <scope>NUCLEOTIDE SEQUENCE [LARGE SCALE GENOMIC DNA]</scope>
</reference>
<organism evidence="4 5">
    <name type="scientific">Clavelina lepadiformis</name>
    <name type="common">Light-bulb sea squirt</name>
    <name type="synonym">Ascidia lepadiformis</name>
    <dbReference type="NCBI Taxonomy" id="159417"/>
    <lineage>
        <taxon>Eukaryota</taxon>
        <taxon>Metazoa</taxon>
        <taxon>Chordata</taxon>
        <taxon>Tunicata</taxon>
        <taxon>Ascidiacea</taxon>
        <taxon>Aplousobranchia</taxon>
        <taxon>Clavelinidae</taxon>
        <taxon>Clavelina</taxon>
    </lineage>
</organism>
<dbReference type="SUPFAM" id="SSF52540">
    <property type="entry name" value="P-loop containing nucleoside triphosphate hydrolases"/>
    <property type="match status" value="1"/>
</dbReference>
<evidence type="ECO:0000256" key="2">
    <source>
        <dbReference type="ARBA" id="ARBA00022737"/>
    </source>
</evidence>